<dbReference type="InterPro" id="IPR011701">
    <property type="entry name" value="MFS"/>
</dbReference>
<dbReference type="PANTHER" id="PTHR23502">
    <property type="entry name" value="MAJOR FACILITATOR SUPERFAMILY"/>
    <property type="match status" value="1"/>
</dbReference>
<dbReference type="Proteomes" id="UP000256328">
    <property type="component" value="Unassembled WGS sequence"/>
</dbReference>
<organism evidence="8 9">
    <name type="scientific">Coleophoma crateriformis</name>
    <dbReference type="NCBI Taxonomy" id="565419"/>
    <lineage>
        <taxon>Eukaryota</taxon>
        <taxon>Fungi</taxon>
        <taxon>Dikarya</taxon>
        <taxon>Ascomycota</taxon>
        <taxon>Pezizomycotina</taxon>
        <taxon>Leotiomycetes</taxon>
        <taxon>Helotiales</taxon>
        <taxon>Dermateaceae</taxon>
        <taxon>Coleophoma</taxon>
    </lineage>
</organism>
<dbReference type="InterPro" id="IPR020846">
    <property type="entry name" value="MFS_dom"/>
</dbReference>
<evidence type="ECO:0000256" key="1">
    <source>
        <dbReference type="ARBA" id="ARBA00004141"/>
    </source>
</evidence>
<dbReference type="SUPFAM" id="SSF103473">
    <property type="entry name" value="MFS general substrate transporter"/>
    <property type="match status" value="1"/>
</dbReference>
<evidence type="ECO:0000313" key="9">
    <source>
        <dbReference type="Proteomes" id="UP000256328"/>
    </source>
</evidence>
<accession>A0A3D8RHT7</accession>
<feature type="transmembrane region" description="Helical" evidence="6">
    <location>
        <begin position="377"/>
        <end position="399"/>
    </location>
</feature>
<gene>
    <name evidence="8" type="ORF">BP5796_07049</name>
</gene>
<dbReference type="OrthoDB" id="5215911at2759"/>
<evidence type="ECO:0000313" key="8">
    <source>
        <dbReference type="EMBL" id="RDW73607.1"/>
    </source>
</evidence>
<dbReference type="Pfam" id="PF07690">
    <property type="entry name" value="MFS_1"/>
    <property type="match status" value="1"/>
</dbReference>
<feature type="transmembrane region" description="Helical" evidence="6">
    <location>
        <begin position="445"/>
        <end position="472"/>
    </location>
</feature>
<feature type="region of interest" description="Disordered" evidence="5">
    <location>
        <begin position="269"/>
        <end position="291"/>
    </location>
</feature>
<evidence type="ECO:0000256" key="2">
    <source>
        <dbReference type="ARBA" id="ARBA00022692"/>
    </source>
</evidence>
<feature type="transmembrane region" description="Helical" evidence="6">
    <location>
        <begin position="484"/>
        <end position="506"/>
    </location>
</feature>
<feature type="transmembrane region" description="Helical" evidence="6">
    <location>
        <begin position="58"/>
        <end position="80"/>
    </location>
</feature>
<feature type="compositionally biased region" description="Polar residues" evidence="5">
    <location>
        <begin position="270"/>
        <end position="279"/>
    </location>
</feature>
<feature type="transmembrane region" description="Helical" evidence="6">
    <location>
        <begin position="123"/>
        <end position="139"/>
    </location>
</feature>
<dbReference type="GO" id="GO:0005886">
    <property type="term" value="C:plasma membrane"/>
    <property type="evidence" value="ECO:0007669"/>
    <property type="project" value="TreeGrafter"/>
</dbReference>
<evidence type="ECO:0000256" key="5">
    <source>
        <dbReference type="SAM" id="MobiDB-lite"/>
    </source>
</evidence>
<dbReference type="AlphaFoldDB" id="A0A3D8RHT7"/>
<feature type="transmembrane region" description="Helical" evidence="6">
    <location>
        <begin position="211"/>
        <end position="231"/>
    </location>
</feature>
<evidence type="ECO:0000256" key="3">
    <source>
        <dbReference type="ARBA" id="ARBA00022989"/>
    </source>
</evidence>
<dbReference type="PROSITE" id="PS50850">
    <property type="entry name" value="MFS"/>
    <property type="match status" value="1"/>
</dbReference>
<keyword evidence="4 6" id="KW-0472">Membrane</keyword>
<feature type="domain" description="Major facilitator superfamily (MFS) profile" evidence="7">
    <location>
        <begin position="56"/>
        <end position="539"/>
    </location>
</feature>
<dbReference type="InterPro" id="IPR036259">
    <property type="entry name" value="MFS_trans_sf"/>
</dbReference>
<feature type="transmembrane region" description="Helical" evidence="6">
    <location>
        <begin position="184"/>
        <end position="205"/>
    </location>
</feature>
<evidence type="ECO:0000259" key="7">
    <source>
        <dbReference type="PROSITE" id="PS50850"/>
    </source>
</evidence>
<dbReference type="GO" id="GO:0022857">
    <property type="term" value="F:transmembrane transporter activity"/>
    <property type="evidence" value="ECO:0007669"/>
    <property type="project" value="InterPro"/>
</dbReference>
<evidence type="ECO:0000256" key="6">
    <source>
        <dbReference type="SAM" id="Phobius"/>
    </source>
</evidence>
<feature type="transmembrane region" description="Helical" evidence="6">
    <location>
        <begin position="331"/>
        <end position="357"/>
    </location>
</feature>
<reference evidence="8 9" key="1">
    <citation type="journal article" date="2018" name="IMA Fungus">
        <title>IMA Genome-F 9: Draft genome sequence of Annulohypoxylon stygium, Aspergillus mulundensis, Berkeleyomyces basicola (syn. Thielaviopsis basicola), Ceratocystis smalleyi, two Cercospora beticola strains, Coleophoma cylindrospora, Fusarium fracticaudum, Phialophora cf. hyalina, and Morchella septimelata.</title>
        <authorList>
            <person name="Wingfield B.D."/>
            <person name="Bills G.F."/>
            <person name="Dong Y."/>
            <person name="Huang W."/>
            <person name="Nel W.J."/>
            <person name="Swalarsk-Parry B.S."/>
            <person name="Vaghefi N."/>
            <person name="Wilken P.M."/>
            <person name="An Z."/>
            <person name="de Beer Z.W."/>
            <person name="De Vos L."/>
            <person name="Chen L."/>
            <person name="Duong T.A."/>
            <person name="Gao Y."/>
            <person name="Hammerbacher A."/>
            <person name="Kikkert J.R."/>
            <person name="Li Y."/>
            <person name="Li H."/>
            <person name="Li K."/>
            <person name="Li Q."/>
            <person name="Liu X."/>
            <person name="Ma X."/>
            <person name="Naidoo K."/>
            <person name="Pethybridge S.J."/>
            <person name="Sun J."/>
            <person name="Steenkamp E.T."/>
            <person name="van der Nest M.A."/>
            <person name="van Wyk S."/>
            <person name="Wingfield M.J."/>
            <person name="Xiong C."/>
            <person name="Yue Q."/>
            <person name="Zhang X."/>
        </authorList>
    </citation>
    <scope>NUCLEOTIDE SEQUENCE [LARGE SCALE GENOMIC DNA]</scope>
    <source>
        <strain evidence="8 9">BP5796</strain>
    </source>
</reference>
<dbReference type="EMBL" id="PDLN01000010">
    <property type="protein sequence ID" value="RDW73607.1"/>
    <property type="molecule type" value="Genomic_DNA"/>
</dbReference>
<keyword evidence="2 6" id="KW-0812">Transmembrane</keyword>
<sequence length="560" mass="61766">MANMMDPESEACNSTIALPPGTIRLEDMEGDHIVLSPQPTSDPNDPLNWTQRRKGIQMFLISMYTLMAFAVICIGTPLWASLNIELGFSYNLLNDAYGVAAGTLCIGCIMFVPFALRYGRRPVYVITWFILTAVSIWSAKTENIGDWMAVNAIGGAAAAVNETLYQLTISDLFFVHQRGTMNGLYVLMVLAGNYLAPVVGGYINAAQGWRWAFWYCTIFCGIFSVISLFLLEETKYHLPVVRGINPIVPGSSEAPSEKGGKDINHKLAESSETQPQALNETAERKATGSKKHALVEIDHSIPLKPYRERFACWSPAPHVQTSFWHHFYQPFVILFTFPAITFAALQYGFTLAALSVLSVTQADLFPYAPYDFSTIGIGNLALPPFIGGLLGAVYGGPLVDWYIIWYAKRNGGIYEPEMRLHLFFLPGVLMPAGLLLYGLTTAEGMPWIITCIGGGFIGFGIGGISDISVTYIQDSYKEILGDGLVGVAFVRNIFGTILVFVISPMISGMGVYNMFVFLGVLSFGISATYIPMLIWGKKMRIKCAAKYAMYAKTQYDYRPL</sequence>
<dbReference type="Gene3D" id="1.20.1250.20">
    <property type="entry name" value="MFS general substrate transporter like domains"/>
    <property type="match status" value="1"/>
</dbReference>
<feature type="transmembrane region" description="Helical" evidence="6">
    <location>
        <begin position="96"/>
        <end position="116"/>
    </location>
</feature>
<comment type="caution">
    <text evidence="8">The sequence shown here is derived from an EMBL/GenBank/DDBJ whole genome shotgun (WGS) entry which is preliminary data.</text>
</comment>
<comment type="subcellular location">
    <subcellularLocation>
        <location evidence="1">Membrane</location>
        <topology evidence="1">Multi-pass membrane protein</topology>
    </subcellularLocation>
</comment>
<feature type="transmembrane region" description="Helical" evidence="6">
    <location>
        <begin position="420"/>
        <end position="439"/>
    </location>
</feature>
<name>A0A3D8RHT7_9HELO</name>
<proteinExistence type="predicted"/>
<keyword evidence="3 6" id="KW-1133">Transmembrane helix</keyword>
<evidence type="ECO:0000256" key="4">
    <source>
        <dbReference type="ARBA" id="ARBA00023136"/>
    </source>
</evidence>
<protein>
    <recommendedName>
        <fullName evidence="7">Major facilitator superfamily (MFS) profile domain-containing protein</fullName>
    </recommendedName>
</protein>
<keyword evidence="9" id="KW-1185">Reference proteome</keyword>
<feature type="transmembrane region" description="Helical" evidence="6">
    <location>
        <begin position="512"/>
        <end position="536"/>
    </location>
</feature>
<dbReference type="PANTHER" id="PTHR23502:SF50">
    <property type="entry name" value="TRANSPORTER, PUTATIVE (AFU_ORTHOLOGUE AFUA_5G00430)-RELATED"/>
    <property type="match status" value="1"/>
</dbReference>